<dbReference type="SUPFAM" id="SSF57667">
    <property type="entry name" value="beta-beta-alpha zinc fingers"/>
    <property type="match status" value="1"/>
</dbReference>
<feature type="compositionally biased region" description="Basic residues" evidence="8">
    <location>
        <begin position="209"/>
        <end position="219"/>
    </location>
</feature>
<dbReference type="SMART" id="SM00355">
    <property type="entry name" value="ZnF_C2H2"/>
    <property type="match status" value="3"/>
</dbReference>
<keyword evidence="5" id="KW-0805">Transcription regulation</keyword>
<evidence type="ECO:0000259" key="9">
    <source>
        <dbReference type="PROSITE" id="PS50157"/>
    </source>
</evidence>
<evidence type="ECO:0000256" key="6">
    <source>
        <dbReference type="ARBA" id="ARBA00023163"/>
    </source>
</evidence>
<dbReference type="PROSITE" id="PS00028">
    <property type="entry name" value="ZINC_FINGER_C2H2_1"/>
    <property type="match status" value="3"/>
</dbReference>
<organism evidence="10 11">
    <name type="scientific">Coptis chinensis</name>
    <dbReference type="NCBI Taxonomy" id="261450"/>
    <lineage>
        <taxon>Eukaryota</taxon>
        <taxon>Viridiplantae</taxon>
        <taxon>Streptophyta</taxon>
        <taxon>Embryophyta</taxon>
        <taxon>Tracheophyta</taxon>
        <taxon>Spermatophyta</taxon>
        <taxon>Magnoliopsida</taxon>
        <taxon>Ranunculales</taxon>
        <taxon>Ranunculaceae</taxon>
        <taxon>Coptidoideae</taxon>
        <taxon>Coptis</taxon>
    </lineage>
</organism>
<dbReference type="Gene3D" id="3.30.160.60">
    <property type="entry name" value="Classic Zinc Finger"/>
    <property type="match status" value="1"/>
</dbReference>
<evidence type="ECO:0000256" key="3">
    <source>
        <dbReference type="ARBA" id="ARBA00022771"/>
    </source>
</evidence>
<evidence type="ECO:0000313" key="10">
    <source>
        <dbReference type="EMBL" id="KAF9619149.1"/>
    </source>
</evidence>
<feature type="domain" description="C2H2-type" evidence="9">
    <location>
        <begin position="377"/>
        <end position="404"/>
    </location>
</feature>
<dbReference type="OrthoDB" id="6077919at2759"/>
<dbReference type="EMBL" id="JADFTS010000002">
    <property type="protein sequence ID" value="KAF9619149.1"/>
    <property type="molecule type" value="Genomic_DNA"/>
</dbReference>
<protein>
    <recommendedName>
        <fullName evidence="9">C2H2-type domain-containing protein</fullName>
    </recommendedName>
</protein>
<feature type="compositionally biased region" description="Polar residues" evidence="8">
    <location>
        <begin position="183"/>
        <end position="194"/>
    </location>
</feature>
<feature type="domain" description="C2H2-type" evidence="9">
    <location>
        <begin position="437"/>
        <end position="464"/>
    </location>
</feature>
<evidence type="ECO:0000256" key="7">
    <source>
        <dbReference type="PROSITE-ProRule" id="PRU00042"/>
    </source>
</evidence>
<evidence type="ECO:0000256" key="8">
    <source>
        <dbReference type="SAM" id="MobiDB-lite"/>
    </source>
</evidence>
<evidence type="ECO:0000256" key="1">
    <source>
        <dbReference type="ARBA" id="ARBA00022723"/>
    </source>
</evidence>
<evidence type="ECO:0000256" key="5">
    <source>
        <dbReference type="ARBA" id="ARBA00023015"/>
    </source>
</evidence>
<proteinExistence type="predicted"/>
<dbReference type="GO" id="GO:0005634">
    <property type="term" value="C:nucleus"/>
    <property type="evidence" value="ECO:0007669"/>
    <property type="project" value="TreeGrafter"/>
</dbReference>
<dbReference type="InterPro" id="IPR044653">
    <property type="entry name" value="AZF1/2/3-like"/>
</dbReference>
<evidence type="ECO:0000256" key="2">
    <source>
        <dbReference type="ARBA" id="ARBA00022737"/>
    </source>
</evidence>
<feature type="compositionally biased region" description="Low complexity" evidence="8">
    <location>
        <begin position="43"/>
        <end position="53"/>
    </location>
</feature>
<dbReference type="GO" id="GO:0008270">
    <property type="term" value="F:zinc ion binding"/>
    <property type="evidence" value="ECO:0007669"/>
    <property type="project" value="UniProtKB-KW"/>
</dbReference>
<dbReference type="GO" id="GO:0000976">
    <property type="term" value="F:transcription cis-regulatory region binding"/>
    <property type="evidence" value="ECO:0007669"/>
    <property type="project" value="TreeGrafter"/>
</dbReference>
<dbReference type="Pfam" id="PF13912">
    <property type="entry name" value="zf-C2H2_6"/>
    <property type="match status" value="3"/>
</dbReference>
<dbReference type="PANTHER" id="PTHR45988:SF18">
    <property type="entry name" value="C2H2-TYPE ZINC FINGER FAMILY PROTEIN"/>
    <property type="match status" value="1"/>
</dbReference>
<gene>
    <name evidence="10" type="ORF">IFM89_005163</name>
</gene>
<feature type="region of interest" description="Disordered" evidence="8">
    <location>
        <begin position="43"/>
        <end position="62"/>
    </location>
</feature>
<accession>A0A835M9W0</accession>
<name>A0A835M9W0_9MAGN</name>
<dbReference type="InterPro" id="IPR013087">
    <property type="entry name" value="Znf_C2H2_type"/>
</dbReference>
<evidence type="ECO:0000256" key="4">
    <source>
        <dbReference type="ARBA" id="ARBA00022833"/>
    </source>
</evidence>
<dbReference type="PROSITE" id="PS50157">
    <property type="entry name" value="ZINC_FINGER_C2H2_2"/>
    <property type="match status" value="2"/>
</dbReference>
<keyword evidence="2" id="KW-0677">Repeat</keyword>
<feature type="region of interest" description="Disordered" evidence="8">
    <location>
        <begin position="147"/>
        <end position="230"/>
    </location>
</feature>
<keyword evidence="11" id="KW-1185">Reference proteome</keyword>
<feature type="compositionally biased region" description="Low complexity" evidence="8">
    <location>
        <begin position="158"/>
        <end position="173"/>
    </location>
</feature>
<dbReference type="Proteomes" id="UP000631114">
    <property type="component" value="Unassembled WGS sequence"/>
</dbReference>
<reference evidence="10 11" key="1">
    <citation type="submission" date="2020-10" db="EMBL/GenBank/DDBJ databases">
        <title>The Coptis chinensis genome and diversification of protoberbering-type alkaloids.</title>
        <authorList>
            <person name="Wang B."/>
            <person name="Shu S."/>
            <person name="Song C."/>
            <person name="Liu Y."/>
        </authorList>
    </citation>
    <scope>NUCLEOTIDE SEQUENCE [LARGE SCALE GENOMIC DNA]</scope>
    <source>
        <strain evidence="10">HL-2020</strain>
        <tissue evidence="10">Leaf</tissue>
    </source>
</reference>
<dbReference type="InterPro" id="IPR036236">
    <property type="entry name" value="Znf_C2H2_sf"/>
</dbReference>
<dbReference type="GO" id="GO:0003700">
    <property type="term" value="F:DNA-binding transcription factor activity"/>
    <property type="evidence" value="ECO:0007669"/>
    <property type="project" value="InterPro"/>
</dbReference>
<keyword evidence="1" id="KW-0479">Metal-binding</keyword>
<keyword evidence="4" id="KW-0862">Zinc</keyword>
<dbReference type="AlphaFoldDB" id="A0A835M9W0"/>
<comment type="caution">
    <text evidence="10">The sequence shown here is derived from an EMBL/GenBank/DDBJ whole genome shotgun (WGS) entry which is preliminary data.</text>
</comment>
<keyword evidence="6" id="KW-0804">Transcription</keyword>
<dbReference type="PANTHER" id="PTHR45988">
    <property type="entry name" value="C2H2 TYPE ZINC FINGER TRANSCRIPTION FACTOR FAMILY-RELATED"/>
    <property type="match status" value="1"/>
</dbReference>
<sequence length="542" mass="59196">MDKQIVQFSKESHISSAEDSEETKSYYRWAISDCTTPLRIKFTTSSSQSPTSSNVKKKEAGSTTSIRDKINLALIPNTNNSSTTSIRSRRVLVAAQSLSPSSYRIHPRKITFTYGGNVDQKGKIKETACLVCEKFFPSEKAMFGHMSNHSVRESRGAAPPTTNSRSRTTSADSIDSVLDISKKATTGDQGSSSFGDIGNHVIKNWPTAKRGRKRQHSGHNKTEDQLEGLPGYQQTHAHTEVQEEMSRQLISHPKASHGEGQDEVMKTHRVQELETANLVFNSSASKKQKIDSKAEERSFTKEHIGGQHIKGQNLLNMVSAGSGKVVKDENMISPIGNSNSLAVFHDVLSKKRMTPSSEALEGGTGLIDVKQKTLVKFECPKCHKSFPSHQALGGHVSSHNKRSKNCSEITLTEHFARANETAIEVTQVGDSKGEGSYQCKMCDKSFDSGQALGGHQRCHRPPPPVVESPISTSSVVTSHVVEPSQTAMAEILTSTSSVVILQVNEPRQTGHVVLDFDINELPDINEDAGVCIDHAPLLPLFA</sequence>
<evidence type="ECO:0000313" key="11">
    <source>
        <dbReference type="Proteomes" id="UP000631114"/>
    </source>
</evidence>
<keyword evidence="3 7" id="KW-0863">Zinc-finger</keyword>